<dbReference type="AlphaFoldDB" id="A0A084JGJ0"/>
<organism evidence="2 3">
    <name type="scientific">Clostridium sulfidigenes</name>
    <dbReference type="NCBI Taxonomy" id="318464"/>
    <lineage>
        <taxon>Bacteria</taxon>
        <taxon>Bacillati</taxon>
        <taxon>Bacillota</taxon>
        <taxon>Clostridia</taxon>
        <taxon>Eubacteriales</taxon>
        <taxon>Clostridiaceae</taxon>
        <taxon>Clostridium</taxon>
    </lineage>
</organism>
<dbReference type="Proteomes" id="UP000028542">
    <property type="component" value="Unassembled WGS sequence"/>
</dbReference>
<gene>
    <name evidence="2" type="ORF">IO99_03710</name>
</gene>
<protein>
    <recommendedName>
        <fullName evidence="1">TOTE conflict system primase domain-containing protein</fullName>
    </recommendedName>
</protein>
<evidence type="ECO:0000313" key="2">
    <source>
        <dbReference type="EMBL" id="KEZ88074.1"/>
    </source>
</evidence>
<feature type="domain" description="TOTE conflict system primase" evidence="1">
    <location>
        <begin position="107"/>
        <end position="212"/>
    </location>
</feature>
<accession>A0A084JGJ0</accession>
<proteinExistence type="predicted"/>
<name>A0A084JGJ0_9CLOT</name>
<sequence length="592" mass="70116">MRNRKKIDLVKCPYCNEEQKKITANHLKKHNVAYIDYLKEYKKDKYYVQVVTEFIWNFYRPCSNKYIEQVLLTNSREYGWITKYAMGKNCLDTEIEKAEKQAMQWNKLIKLNNTRPFPFCKSDIMKHLSQETTVGIYSPSEKSSFLTFDIDEDNLDYVESIYNNLRCHEIEDNEILLSYSGNKGYHITIFFNYPISKQRLKKLFNIILRESNLLNIKRENGADVIEARGISDQGVKLPFSINRKNTVEYKKINTWEDWENRQEKGKGNYCFLINQYGCEIDTLEKILSMQKIDNKKVLEIINDFEEDITFKHDIDNNTFEEFKELTQEINVQAFANNIDEINASIKTKLDKPIEAKQRNKTLLQIAVLNKSEGMTAEENERFLINFSSDKKHKFTTSIDENIKEIKSLIKTIYYSDTANKYRIATGLKDLTFTKDEILEILTVKEKPLRKLYFVMFAHFKLYGDKNTNQFFMKYERIRGLLNIDGKTINKGLQELEKLNKIIFVRKGERDEESMECRNLPNIYTLVYKLKVSKGDKSYKLLCGKDENKNCKVTYVNFEMMCAKVLSKEEIKKYFVNHSQVLKFKYQKLQEIS</sequence>
<dbReference type="EMBL" id="JPMD01000005">
    <property type="protein sequence ID" value="KEZ88074.1"/>
    <property type="molecule type" value="Genomic_DNA"/>
</dbReference>
<dbReference type="Pfam" id="PF22548">
    <property type="entry name" value="AEP-TOTE"/>
    <property type="match status" value="1"/>
</dbReference>
<comment type="caution">
    <text evidence="2">The sequence shown here is derived from an EMBL/GenBank/DDBJ whole genome shotgun (WGS) entry which is preliminary data.</text>
</comment>
<dbReference type="SUPFAM" id="SSF56747">
    <property type="entry name" value="Prim-pol domain"/>
    <property type="match status" value="1"/>
</dbReference>
<dbReference type="eggNOG" id="ENOG50337N0">
    <property type="taxonomic scope" value="Bacteria"/>
</dbReference>
<reference evidence="2 3" key="1">
    <citation type="submission" date="2014-07" db="EMBL/GenBank/DDBJ databases">
        <title>Draft genome of Clostridium sulfidigenes 113A isolated from sediments associated with methane hydrate from Krishna Godavari basin.</title>
        <authorList>
            <person name="Honkalas V.S."/>
            <person name="Dabir A.P."/>
            <person name="Arora P."/>
            <person name="Dhakephalkar P.K."/>
        </authorList>
    </citation>
    <scope>NUCLEOTIDE SEQUENCE [LARGE SCALE GENOMIC DNA]</scope>
    <source>
        <strain evidence="2 3">113A</strain>
    </source>
</reference>
<keyword evidence="3" id="KW-1185">Reference proteome</keyword>
<evidence type="ECO:0000313" key="3">
    <source>
        <dbReference type="Proteomes" id="UP000028542"/>
    </source>
</evidence>
<dbReference type="InterPro" id="IPR054347">
    <property type="entry name" value="TOTE_primase"/>
</dbReference>
<evidence type="ECO:0000259" key="1">
    <source>
        <dbReference type="Pfam" id="PF22548"/>
    </source>
</evidence>